<dbReference type="PANTHER" id="PTHR15272">
    <property type="entry name" value="CHROMATIN ASSEMBLY FACTOR 1 SUBUNIT A CAF-1 SUBUNIT A"/>
    <property type="match status" value="1"/>
</dbReference>
<evidence type="ECO:0000259" key="6">
    <source>
        <dbReference type="Pfam" id="PF12253"/>
    </source>
</evidence>
<dbReference type="GO" id="GO:0033186">
    <property type="term" value="C:CAF-1 complex"/>
    <property type="evidence" value="ECO:0007669"/>
    <property type="project" value="TreeGrafter"/>
</dbReference>
<dbReference type="AlphaFoldDB" id="A0A4V3XAL2"/>
<evidence type="ECO:0000256" key="5">
    <source>
        <dbReference type="SAM" id="MobiDB-lite"/>
    </source>
</evidence>
<feature type="domain" description="Chromatin assembly factor 1 subunit A dimerization" evidence="6">
    <location>
        <begin position="425"/>
        <end position="494"/>
    </location>
</feature>
<dbReference type="Pfam" id="PF12253">
    <property type="entry name" value="CAF1A_dimeriz"/>
    <property type="match status" value="1"/>
</dbReference>
<keyword evidence="2" id="KW-0227">DNA damage</keyword>
<dbReference type="GO" id="GO:0006281">
    <property type="term" value="P:DNA repair"/>
    <property type="evidence" value="ECO:0007669"/>
    <property type="project" value="UniProtKB-KW"/>
</dbReference>
<dbReference type="GO" id="GO:0005634">
    <property type="term" value="C:nucleus"/>
    <property type="evidence" value="ECO:0007669"/>
    <property type="project" value="UniProtKB-SubCell"/>
</dbReference>
<accession>A0A4V3XAL2</accession>
<proteinExistence type="predicted"/>
<dbReference type="EMBL" id="SGPJ01000112">
    <property type="protein sequence ID" value="THG98582.1"/>
    <property type="molecule type" value="Genomic_DNA"/>
</dbReference>
<sequence>MADADINRAVPESVAVAPEEKSDRASLVEIKNGKLVFKQKPMSFEKMSETMQDIVRFREMLEQKVETKAHPLSAIPDEHKPVVAKLVHESIHQAKVDLLSLFQTLPESERNAIVGPKPSAKIPVHKFKAQPKEIIVIDATEAVTNSYKNAQPSSQPKQEISEGVNSTEGVDRQSEVESSPSKNGRPKKVLDPEKLAKEKERQEKRLARAEREKKAQEAQDKSRSLMASFFGKTKAASSFGSDGRASSIPKDKEVTSTSGGHEISNIAGPSNITHSEFEKTFRPFMVKKDAELAPINKFRERKKGKKVKENGLVSTDMDIIVIDDDGDEQVEDEDEDIQMMDVAPSNHDFGQLTAEDRLRDAISSFPPTFPLPHHARQTHAEFKSYHNEPIRSLIAQLNEAEIVGDDSAVRSILSRLRSRRRVPAKVLIFADDARPGYFGTWTRNSREVGPRTPFARDVVSLDYTYDSGEEWEEESGEADDVVEDAEDEEVAAEEVDSDLDSWLVDDDEGVEPGTPIEDRAGSPFEFPVPPPEQPKRKSNEGDPKMNKKRKVVVPLVPFIKGTCWESTIGQCDYEPFNAYRIQLLNDTPFPINPFTFVSIPVDEKPPVPTTTQSHPDSRSFAVPALPERLQVPPSAAATSSSGPSVFNIKKRPVVQPKTPFPDAHIPLLLSKIGSLESGSLTFIVETVYKELSEFKVKKNAIEAKVKEIGEKSREGKKLWVIKPEVKALYQV</sequence>
<feature type="compositionally biased region" description="Polar residues" evidence="5">
    <location>
        <begin position="147"/>
        <end position="168"/>
    </location>
</feature>
<dbReference type="GO" id="GO:0006334">
    <property type="term" value="P:nucleosome assembly"/>
    <property type="evidence" value="ECO:0007669"/>
    <property type="project" value="TreeGrafter"/>
</dbReference>
<evidence type="ECO:0000256" key="2">
    <source>
        <dbReference type="ARBA" id="ARBA00022763"/>
    </source>
</evidence>
<feature type="region of interest" description="Disordered" evidence="5">
    <location>
        <begin position="467"/>
        <end position="546"/>
    </location>
</feature>
<dbReference type="InterPro" id="IPR022043">
    <property type="entry name" value="CAF1A_DD"/>
</dbReference>
<feature type="compositionally biased region" description="Basic and acidic residues" evidence="5">
    <location>
        <begin position="188"/>
        <end position="223"/>
    </location>
</feature>
<comment type="caution">
    <text evidence="7">The sequence shown here is derived from an EMBL/GenBank/DDBJ whole genome shotgun (WGS) entry which is preliminary data.</text>
</comment>
<dbReference type="Proteomes" id="UP000309038">
    <property type="component" value="Unassembled WGS sequence"/>
</dbReference>
<comment type="subcellular location">
    <subcellularLocation>
        <location evidence="1">Nucleus</location>
    </subcellularLocation>
</comment>
<evidence type="ECO:0000256" key="1">
    <source>
        <dbReference type="ARBA" id="ARBA00004123"/>
    </source>
</evidence>
<gene>
    <name evidence="7" type="ORF">EW026_g3635</name>
</gene>
<evidence type="ECO:0000313" key="7">
    <source>
        <dbReference type="EMBL" id="THG98582.1"/>
    </source>
</evidence>
<feature type="compositionally biased region" description="Acidic residues" evidence="5">
    <location>
        <begin position="467"/>
        <end position="510"/>
    </location>
</feature>
<feature type="region of interest" description="Disordered" evidence="5">
    <location>
        <begin position="147"/>
        <end position="270"/>
    </location>
</feature>
<keyword evidence="4" id="KW-0539">Nucleus</keyword>
<feature type="region of interest" description="Disordered" evidence="5">
    <location>
        <begin position="1"/>
        <end position="23"/>
    </location>
</feature>
<keyword evidence="8" id="KW-1185">Reference proteome</keyword>
<evidence type="ECO:0000256" key="4">
    <source>
        <dbReference type="ARBA" id="ARBA00023242"/>
    </source>
</evidence>
<evidence type="ECO:0000256" key="3">
    <source>
        <dbReference type="ARBA" id="ARBA00023204"/>
    </source>
</evidence>
<dbReference type="PANTHER" id="PTHR15272:SF0">
    <property type="entry name" value="CHROMATIN ASSEMBLY FACTOR 1 SUBUNIT A"/>
    <property type="match status" value="1"/>
</dbReference>
<evidence type="ECO:0000313" key="8">
    <source>
        <dbReference type="Proteomes" id="UP000309038"/>
    </source>
</evidence>
<name>A0A4V3XAL2_9APHY</name>
<protein>
    <recommendedName>
        <fullName evidence="6">Chromatin assembly factor 1 subunit A dimerization domain-containing protein</fullName>
    </recommendedName>
</protein>
<organism evidence="7 8">
    <name type="scientific">Hermanssonia centrifuga</name>
    <dbReference type="NCBI Taxonomy" id="98765"/>
    <lineage>
        <taxon>Eukaryota</taxon>
        <taxon>Fungi</taxon>
        <taxon>Dikarya</taxon>
        <taxon>Basidiomycota</taxon>
        <taxon>Agaricomycotina</taxon>
        <taxon>Agaricomycetes</taxon>
        <taxon>Polyporales</taxon>
        <taxon>Meruliaceae</taxon>
        <taxon>Hermanssonia</taxon>
    </lineage>
</organism>
<keyword evidence="3" id="KW-0234">DNA repair</keyword>
<reference evidence="7 8" key="1">
    <citation type="submission" date="2019-02" db="EMBL/GenBank/DDBJ databases">
        <title>Genome sequencing of the rare red list fungi Phlebia centrifuga.</title>
        <authorList>
            <person name="Buettner E."/>
            <person name="Kellner H."/>
        </authorList>
    </citation>
    <scope>NUCLEOTIDE SEQUENCE [LARGE SCALE GENOMIC DNA]</scope>
    <source>
        <strain evidence="7 8">DSM 108282</strain>
    </source>
</reference>
<feature type="compositionally biased region" description="Basic and acidic residues" evidence="5">
    <location>
        <begin position="533"/>
        <end position="545"/>
    </location>
</feature>